<feature type="transmembrane region" description="Helical" evidence="12">
    <location>
        <begin position="234"/>
        <end position="251"/>
    </location>
</feature>
<feature type="transmembrane region" description="Helical" evidence="12">
    <location>
        <begin position="124"/>
        <end position="146"/>
    </location>
</feature>
<keyword evidence="9 12" id="KW-0472">Membrane</keyword>
<dbReference type="RefSeq" id="WP_251738970.1">
    <property type="nucleotide sequence ID" value="NZ_JBHUOJ010000032.1"/>
</dbReference>
<feature type="transmembrane region" description="Helical" evidence="12">
    <location>
        <begin position="272"/>
        <end position="293"/>
    </location>
</feature>
<evidence type="ECO:0000256" key="12">
    <source>
        <dbReference type="SAM" id="Phobius"/>
    </source>
</evidence>
<evidence type="ECO:0000256" key="7">
    <source>
        <dbReference type="ARBA" id="ARBA00023053"/>
    </source>
</evidence>
<keyword evidence="10" id="KW-0739">Sodium transport</keyword>
<keyword evidence="8" id="KW-0406">Ion transport</keyword>
<dbReference type="InterPro" id="IPR001734">
    <property type="entry name" value="Na/solute_symporter"/>
</dbReference>
<dbReference type="PANTHER" id="PTHR42985:SF47">
    <property type="entry name" value="INTEGRAL MEMBRANE TRANSPORT PROTEIN"/>
    <property type="match status" value="1"/>
</dbReference>
<feature type="transmembrane region" description="Helical" evidence="12">
    <location>
        <begin position="404"/>
        <end position="421"/>
    </location>
</feature>
<feature type="transmembrane region" description="Helical" evidence="12">
    <location>
        <begin position="433"/>
        <end position="451"/>
    </location>
</feature>
<keyword evidence="6 12" id="KW-1133">Transmembrane helix</keyword>
<comment type="caution">
    <text evidence="13">The sequence shown here is derived from an EMBL/GenBank/DDBJ whole genome shotgun (WGS) entry which is preliminary data.</text>
</comment>
<evidence type="ECO:0000256" key="10">
    <source>
        <dbReference type="ARBA" id="ARBA00023201"/>
    </source>
</evidence>
<dbReference type="EMBL" id="JBHUOJ010000032">
    <property type="protein sequence ID" value="MFD2834403.1"/>
    <property type="molecule type" value="Genomic_DNA"/>
</dbReference>
<name>A0ABW5XAJ3_9FLAO</name>
<dbReference type="CDD" id="cd10326">
    <property type="entry name" value="SLC5sbd_NIS-like"/>
    <property type="match status" value="1"/>
</dbReference>
<feature type="transmembrane region" description="Helical" evidence="12">
    <location>
        <begin position="373"/>
        <end position="392"/>
    </location>
</feature>
<evidence type="ECO:0000256" key="11">
    <source>
        <dbReference type="RuleBase" id="RU362091"/>
    </source>
</evidence>
<feature type="transmembrane region" description="Helical" evidence="12">
    <location>
        <begin position="6"/>
        <end position="28"/>
    </location>
</feature>
<feature type="transmembrane region" description="Helical" evidence="12">
    <location>
        <begin position="182"/>
        <end position="200"/>
    </location>
</feature>
<evidence type="ECO:0000256" key="9">
    <source>
        <dbReference type="ARBA" id="ARBA00023136"/>
    </source>
</evidence>
<evidence type="ECO:0000256" key="5">
    <source>
        <dbReference type="ARBA" id="ARBA00022692"/>
    </source>
</evidence>
<comment type="subcellular location">
    <subcellularLocation>
        <location evidence="1">Cell membrane</location>
        <topology evidence="1">Multi-pass membrane protein</topology>
    </subcellularLocation>
</comment>
<evidence type="ECO:0000256" key="1">
    <source>
        <dbReference type="ARBA" id="ARBA00004651"/>
    </source>
</evidence>
<feature type="transmembrane region" description="Helical" evidence="12">
    <location>
        <begin position="152"/>
        <end position="170"/>
    </location>
</feature>
<keyword evidence="4" id="KW-1003">Cell membrane</keyword>
<evidence type="ECO:0000313" key="13">
    <source>
        <dbReference type="EMBL" id="MFD2834403.1"/>
    </source>
</evidence>
<dbReference type="Gene3D" id="1.20.1730.10">
    <property type="entry name" value="Sodium/glucose cotransporter"/>
    <property type="match status" value="1"/>
</dbReference>
<keyword evidence="3" id="KW-0813">Transport</keyword>
<evidence type="ECO:0000313" key="14">
    <source>
        <dbReference type="Proteomes" id="UP001597438"/>
    </source>
</evidence>
<dbReference type="PANTHER" id="PTHR42985">
    <property type="entry name" value="SODIUM-COUPLED MONOCARBOXYLATE TRANSPORTER"/>
    <property type="match status" value="1"/>
</dbReference>
<evidence type="ECO:0000256" key="6">
    <source>
        <dbReference type="ARBA" id="ARBA00022989"/>
    </source>
</evidence>
<keyword evidence="7" id="KW-0915">Sodium</keyword>
<dbReference type="InterPro" id="IPR051163">
    <property type="entry name" value="Sodium:Solute_Symporter_SSF"/>
</dbReference>
<evidence type="ECO:0000256" key="2">
    <source>
        <dbReference type="ARBA" id="ARBA00006434"/>
    </source>
</evidence>
<keyword evidence="14" id="KW-1185">Reference proteome</keyword>
<feature type="transmembrane region" description="Helical" evidence="12">
    <location>
        <begin position="40"/>
        <end position="62"/>
    </location>
</feature>
<evidence type="ECO:0000256" key="8">
    <source>
        <dbReference type="ARBA" id="ARBA00023065"/>
    </source>
</evidence>
<protein>
    <submittedName>
        <fullName evidence="13">Sodium:solute symporter</fullName>
    </submittedName>
</protein>
<evidence type="ECO:0000256" key="3">
    <source>
        <dbReference type="ARBA" id="ARBA00022448"/>
    </source>
</evidence>
<dbReference type="PROSITE" id="PS50283">
    <property type="entry name" value="NA_SOLUT_SYMP_3"/>
    <property type="match status" value="1"/>
</dbReference>
<gene>
    <name evidence="13" type="ORF">ACFSYS_14015</name>
</gene>
<dbReference type="Pfam" id="PF00474">
    <property type="entry name" value="SSF"/>
    <property type="match status" value="1"/>
</dbReference>
<organism evidence="13 14">
    <name type="scientific">Christiangramia antarctica</name>
    <dbReference type="NCBI Taxonomy" id="2058158"/>
    <lineage>
        <taxon>Bacteria</taxon>
        <taxon>Pseudomonadati</taxon>
        <taxon>Bacteroidota</taxon>
        <taxon>Flavobacteriia</taxon>
        <taxon>Flavobacteriales</taxon>
        <taxon>Flavobacteriaceae</taxon>
        <taxon>Christiangramia</taxon>
    </lineage>
</organism>
<sequence>MQPYQVLILIALYFIVLITISFFTGRGGSNAEFFKANKQAPWYLVAFGMIGATLSGVTFISIPGTVEADSFSYFQVVLGYTVGYAVIGQVLLPLYYKMNLTSIYTYLESRFGNASYKTGASFFLLSRVVGASFRLFLVANVLQLIVFDAMGVPYYVTVTLTILLIWLYTFRSGIKTIIWTDTLQTLFMLMALGISIYFISENLGITLGSFFNYLSESEHSKIFFFDDWKSKDHFVKQFLSGAFIAIVMTGLDQDMMQKNLTCRSLKDAQKNMLWFTIVLVFANFLFLALGLLLTDYAEINGVIEKKDDLFPAIAASGELGLAVAIFFILGLIAAAYSSADSALTALTTSFSIDILDIEKKYDEKKQIRVRKQIHIAISLLLIIVMLIFKYAIADKSVINKLFQFAGYTYGPLLGLYSFGLFTKLQVKDKLVPLVAIAAPVLSYFISMHSLAWFGFEFGFFILILNGFLTFLGLVLITRKHH</sequence>
<feature type="transmembrane region" description="Helical" evidence="12">
    <location>
        <begin position="313"/>
        <end position="336"/>
    </location>
</feature>
<proteinExistence type="inferred from homology"/>
<accession>A0ABW5XAJ3</accession>
<keyword evidence="5 12" id="KW-0812">Transmembrane</keyword>
<dbReference type="InterPro" id="IPR038377">
    <property type="entry name" value="Na/Glc_symporter_sf"/>
</dbReference>
<dbReference type="Proteomes" id="UP001597438">
    <property type="component" value="Unassembled WGS sequence"/>
</dbReference>
<feature type="transmembrane region" description="Helical" evidence="12">
    <location>
        <begin position="74"/>
        <end position="96"/>
    </location>
</feature>
<feature type="transmembrane region" description="Helical" evidence="12">
    <location>
        <begin position="457"/>
        <end position="476"/>
    </location>
</feature>
<evidence type="ECO:0000256" key="4">
    <source>
        <dbReference type="ARBA" id="ARBA00022475"/>
    </source>
</evidence>
<reference evidence="14" key="1">
    <citation type="journal article" date="2019" name="Int. J. Syst. Evol. Microbiol.">
        <title>The Global Catalogue of Microorganisms (GCM) 10K type strain sequencing project: providing services to taxonomists for standard genome sequencing and annotation.</title>
        <authorList>
            <consortium name="The Broad Institute Genomics Platform"/>
            <consortium name="The Broad Institute Genome Sequencing Center for Infectious Disease"/>
            <person name="Wu L."/>
            <person name="Ma J."/>
        </authorList>
    </citation>
    <scope>NUCLEOTIDE SEQUENCE [LARGE SCALE GENOMIC DNA]</scope>
    <source>
        <strain evidence="14">KCTC 52925</strain>
    </source>
</reference>
<comment type="similarity">
    <text evidence="2 11">Belongs to the sodium:solute symporter (SSF) (TC 2.A.21) family.</text>
</comment>